<dbReference type="OrthoDB" id="6146826at2759"/>
<name>A0A433SJZ4_ELYCH</name>
<dbReference type="STRING" id="188477.A0A433SJZ4"/>
<dbReference type="EMBL" id="RQTK01001685">
    <property type="protein sequence ID" value="RUS69429.1"/>
    <property type="molecule type" value="Genomic_DNA"/>
</dbReference>
<dbReference type="SUPFAM" id="SSF56219">
    <property type="entry name" value="DNase I-like"/>
    <property type="match status" value="1"/>
</dbReference>
<dbReference type="CDD" id="cd09076">
    <property type="entry name" value="L1-EN"/>
    <property type="match status" value="1"/>
</dbReference>
<gene>
    <name evidence="2" type="ORF">EGW08_022810</name>
</gene>
<comment type="caution">
    <text evidence="2">The sequence shown here is derived from an EMBL/GenBank/DDBJ whole genome shotgun (WGS) entry which is preliminary data.</text>
</comment>
<dbReference type="Proteomes" id="UP000271974">
    <property type="component" value="Unassembled WGS sequence"/>
</dbReference>
<dbReference type="InterPro" id="IPR000477">
    <property type="entry name" value="RT_dom"/>
</dbReference>
<dbReference type="InterPro" id="IPR043502">
    <property type="entry name" value="DNA/RNA_pol_sf"/>
</dbReference>
<dbReference type="Pfam" id="PF00078">
    <property type="entry name" value="RVT_1"/>
    <property type="match status" value="1"/>
</dbReference>
<reference evidence="2 3" key="1">
    <citation type="submission" date="2019-01" db="EMBL/GenBank/DDBJ databases">
        <title>A draft genome assembly of the solar-powered sea slug Elysia chlorotica.</title>
        <authorList>
            <person name="Cai H."/>
            <person name="Li Q."/>
            <person name="Fang X."/>
            <person name="Li J."/>
            <person name="Curtis N.E."/>
            <person name="Altenburger A."/>
            <person name="Shibata T."/>
            <person name="Feng M."/>
            <person name="Maeda T."/>
            <person name="Schwartz J.A."/>
            <person name="Shigenobu S."/>
            <person name="Lundholm N."/>
            <person name="Nishiyama T."/>
            <person name="Yang H."/>
            <person name="Hasebe M."/>
            <person name="Li S."/>
            <person name="Pierce S.K."/>
            <person name="Wang J."/>
        </authorList>
    </citation>
    <scope>NUCLEOTIDE SEQUENCE [LARGE SCALE GENOMIC DNA]</scope>
    <source>
        <strain evidence="2">EC2010</strain>
        <tissue evidence="2">Whole organism of an adult</tissue>
    </source>
</reference>
<dbReference type="InterPro" id="IPR036691">
    <property type="entry name" value="Endo/exonu/phosph_ase_sf"/>
</dbReference>
<proteinExistence type="predicted"/>
<protein>
    <recommendedName>
        <fullName evidence="1">Reverse transcriptase domain-containing protein</fullName>
    </recommendedName>
</protein>
<dbReference type="AlphaFoldDB" id="A0A433SJZ4"/>
<feature type="domain" description="Reverse transcriptase" evidence="1">
    <location>
        <begin position="558"/>
        <end position="671"/>
    </location>
</feature>
<evidence type="ECO:0000313" key="3">
    <source>
        <dbReference type="Proteomes" id="UP000271974"/>
    </source>
</evidence>
<sequence>MLSLPVYVVEPIEQLLHDLLDLGQVEAHLGVAQQSGQVVLAEFKHQKNLKIESFPLNQTRQIKGKDSIFKFFWSGNERGQGGAGILLAEKWINNVFDVQRVSDRIILLRLVIGKAIFTFLSVYAPQSGLSDTEKQCFYDQLQGAVTKIPASEILIPLGDWNGHVGAESQGFEEVHGGRGFGLRNMEGERVLEFALANDLVIGNTCFVKRESHLVTYCSSNHRTQIDFILYRKSFRKSVNDVKVIPLEECVQQHNLVVCDFTVTIPTVKKRRFIPRIRTWKLRDQAAAEEFKTVFKDKITVETPVDSTGSVEDVWTRLKNPLLDTASKVCGLSKNHQWRRETWWWDDKVEDAIKMKRTRFKTYKALTKAGKRSEAIAAKTAYIEAKRIAKHAVWQARSEAEKEQFADISPNDGSIYKLAKQMDRKNQDVVGEKCVRNDAGELSLNDEDKMKAWVEHYARLLNVEFEWPSDLLPDLAPVEGPPPPITVDRIRKALSKMKCGKAAGPSGIIAEMLKAAGEEGLEMLRQLAEVVFINGEIPKDWEESYILNLYKGKGDALDRGNYRGLKLTDQVMKLLERVLDNFIRGMVDIDAMQFGFVPGRGTTDAIFIIRQLQEKYIAANKPLFVDLEKAFDRVPRKVLWWALRSMGVEEWTIRVIQGMYTDVRSRVRVNGQYSEELECIRDPSSARCFSSLY</sequence>
<keyword evidence="3" id="KW-1185">Reference proteome</keyword>
<dbReference type="Gene3D" id="3.60.10.10">
    <property type="entry name" value="Endonuclease/exonuclease/phosphatase"/>
    <property type="match status" value="1"/>
</dbReference>
<dbReference type="SUPFAM" id="SSF56672">
    <property type="entry name" value="DNA/RNA polymerases"/>
    <property type="match status" value="1"/>
</dbReference>
<organism evidence="2 3">
    <name type="scientific">Elysia chlorotica</name>
    <name type="common">Eastern emerald elysia</name>
    <name type="synonym">Sea slug</name>
    <dbReference type="NCBI Taxonomy" id="188477"/>
    <lineage>
        <taxon>Eukaryota</taxon>
        <taxon>Metazoa</taxon>
        <taxon>Spiralia</taxon>
        <taxon>Lophotrochozoa</taxon>
        <taxon>Mollusca</taxon>
        <taxon>Gastropoda</taxon>
        <taxon>Heterobranchia</taxon>
        <taxon>Euthyneura</taxon>
        <taxon>Panpulmonata</taxon>
        <taxon>Sacoglossa</taxon>
        <taxon>Placobranchoidea</taxon>
        <taxon>Plakobranchidae</taxon>
        <taxon>Elysia</taxon>
    </lineage>
</organism>
<accession>A0A433SJZ4</accession>
<evidence type="ECO:0000313" key="2">
    <source>
        <dbReference type="EMBL" id="RUS69429.1"/>
    </source>
</evidence>
<evidence type="ECO:0000259" key="1">
    <source>
        <dbReference type="Pfam" id="PF00078"/>
    </source>
</evidence>
<dbReference type="PANTHER" id="PTHR19446">
    <property type="entry name" value="REVERSE TRANSCRIPTASES"/>
    <property type="match status" value="1"/>
</dbReference>